<dbReference type="PANTHER" id="PTHR47447">
    <property type="entry name" value="OS03G0856100 PROTEIN"/>
    <property type="match status" value="1"/>
</dbReference>
<dbReference type="AlphaFoldDB" id="A0AAP0BWV8"/>
<dbReference type="Gene3D" id="1.25.40.10">
    <property type="entry name" value="Tetratricopeptide repeat domain"/>
    <property type="match status" value="9"/>
</dbReference>
<dbReference type="PANTHER" id="PTHR47447:SF22">
    <property type="entry name" value="TETRATRICOPEPTIDE-LIKE HELICAL DOMAIN SUPERFAMILY"/>
    <property type="match status" value="1"/>
</dbReference>
<dbReference type="Pfam" id="PF13812">
    <property type="entry name" value="PPR_3"/>
    <property type="match status" value="1"/>
</dbReference>
<comment type="similarity">
    <text evidence="1">Belongs to the PPR family. P subfamily.</text>
</comment>
<evidence type="ECO:0000256" key="3">
    <source>
        <dbReference type="PROSITE-ProRule" id="PRU00708"/>
    </source>
</evidence>
<evidence type="ECO:0000256" key="1">
    <source>
        <dbReference type="ARBA" id="ARBA00007626"/>
    </source>
</evidence>
<feature type="repeat" description="PPR" evidence="3">
    <location>
        <begin position="242"/>
        <end position="276"/>
    </location>
</feature>
<feature type="repeat" description="PPR" evidence="3">
    <location>
        <begin position="845"/>
        <end position="879"/>
    </location>
</feature>
<feature type="repeat" description="PPR" evidence="3">
    <location>
        <begin position="625"/>
        <end position="659"/>
    </location>
</feature>
<dbReference type="SUPFAM" id="SSF81901">
    <property type="entry name" value="HCP-like"/>
    <property type="match status" value="1"/>
</dbReference>
<dbReference type="PROSITE" id="PS51375">
    <property type="entry name" value="PPR"/>
    <property type="match status" value="15"/>
</dbReference>
<feature type="repeat" description="PPR" evidence="3">
    <location>
        <begin position="555"/>
        <end position="589"/>
    </location>
</feature>
<feature type="repeat" description="PPR" evidence="3">
    <location>
        <begin position="660"/>
        <end position="694"/>
    </location>
</feature>
<accession>A0AAP0BWV8</accession>
<feature type="repeat" description="PPR" evidence="3">
    <location>
        <begin position="383"/>
        <end position="417"/>
    </location>
</feature>
<gene>
    <name evidence="4" type="primary">PCMP-H65</name>
    <name evidence="4" type="ORF">KSP39_PZI003528</name>
</gene>
<keyword evidence="5" id="KW-1185">Reference proteome</keyword>
<feature type="repeat" description="PPR" evidence="3">
    <location>
        <begin position="590"/>
        <end position="624"/>
    </location>
</feature>
<dbReference type="EMBL" id="JBBWWQ010000003">
    <property type="protein sequence ID" value="KAK8951726.1"/>
    <property type="molecule type" value="Genomic_DNA"/>
</dbReference>
<feature type="repeat" description="PPR" evidence="3">
    <location>
        <begin position="313"/>
        <end position="347"/>
    </location>
</feature>
<keyword evidence="2" id="KW-0677">Repeat</keyword>
<protein>
    <submittedName>
        <fullName evidence="4">Pentatricopeptide repeat-containing protein</fullName>
    </submittedName>
</protein>
<comment type="caution">
    <text evidence="4">The sequence shown here is derived from an EMBL/GenBank/DDBJ whole genome shotgun (WGS) entry which is preliminary data.</text>
</comment>
<feature type="repeat" description="PPR" evidence="3">
    <location>
        <begin position="695"/>
        <end position="729"/>
    </location>
</feature>
<feature type="repeat" description="PPR" evidence="3">
    <location>
        <begin position="880"/>
        <end position="914"/>
    </location>
</feature>
<dbReference type="Proteomes" id="UP001418222">
    <property type="component" value="Unassembled WGS sequence"/>
</dbReference>
<proteinExistence type="inferred from homology"/>
<organism evidence="4 5">
    <name type="scientific">Platanthera zijinensis</name>
    <dbReference type="NCBI Taxonomy" id="2320716"/>
    <lineage>
        <taxon>Eukaryota</taxon>
        <taxon>Viridiplantae</taxon>
        <taxon>Streptophyta</taxon>
        <taxon>Embryophyta</taxon>
        <taxon>Tracheophyta</taxon>
        <taxon>Spermatophyta</taxon>
        <taxon>Magnoliopsida</taxon>
        <taxon>Liliopsida</taxon>
        <taxon>Asparagales</taxon>
        <taxon>Orchidaceae</taxon>
        <taxon>Orchidoideae</taxon>
        <taxon>Orchideae</taxon>
        <taxon>Orchidinae</taxon>
        <taxon>Platanthera</taxon>
    </lineage>
</organism>
<feature type="repeat" description="PPR" evidence="3">
    <location>
        <begin position="136"/>
        <end position="170"/>
    </location>
</feature>
<dbReference type="InterPro" id="IPR002885">
    <property type="entry name" value="PPR_rpt"/>
</dbReference>
<dbReference type="Pfam" id="PF13041">
    <property type="entry name" value="PPR_2"/>
    <property type="match status" value="4"/>
</dbReference>
<feature type="repeat" description="PPR" evidence="3">
    <location>
        <begin position="277"/>
        <end position="311"/>
    </location>
</feature>
<name>A0AAP0BWV8_9ASPA</name>
<evidence type="ECO:0000313" key="4">
    <source>
        <dbReference type="EMBL" id="KAK8951726.1"/>
    </source>
</evidence>
<evidence type="ECO:0000313" key="5">
    <source>
        <dbReference type="Proteomes" id="UP001418222"/>
    </source>
</evidence>
<reference evidence="4 5" key="1">
    <citation type="journal article" date="2022" name="Nat. Plants">
        <title>Genomes of leafy and leafless Platanthera orchids illuminate the evolution of mycoheterotrophy.</title>
        <authorList>
            <person name="Li M.H."/>
            <person name="Liu K.W."/>
            <person name="Li Z."/>
            <person name="Lu H.C."/>
            <person name="Ye Q.L."/>
            <person name="Zhang D."/>
            <person name="Wang J.Y."/>
            <person name="Li Y.F."/>
            <person name="Zhong Z.M."/>
            <person name="Liu X."/>
            <person name="Yu X."/>
            <person name="Liu D.K."/>
            <person name="Tu X.D."/>
            <person name="Liu B."/>
            <person name="Hao Y."/>
            <person name="Liao X.Y."/>
            <person name="Jiang Y.T."/>
            <person name="Sun W.H."/>
            <person name="Chen J."/>
            <person name="Chen Y.Q."/>
            <person name="Ai Y."/>
            <person name="Zhai J.W."/>
            <person name="Wu S.S."/>
            <person name="Zhou Z."/>
            <person name="Hsiao Y.Y."/>
            <person name="Wu W.L."/>
            <person name="Chen Y.Y."/>
            <person name="Lin Y.F."/>
            <person name="Hsu J.L."/>
            <person name="Li C.Y."/>
            <person name="Wang Z.W."/>
            <person name="Zhao X."/>
            <person name="Zhong W.Y."/>
            <person name="Ma X.K."/>
            <person name="Ma L."/>
            <person name="Huang J."/>
            <person name="Chen G.Z."/>
            <person name="Huang M.Z."/>
            <person name="Huang L."/>
            <person name="Peng D.H."/>
            <person name="Luo Y.B."/>
            <person name="Zou S.Q."/>
            <person name="Chen S.P."/>
            <person name="Lan S."/>
            <person name="Tsai W.C."/>
            <person name="Van de Peer Y."/>
            <person name="Liu Z.J."/>
        </authorList>
    </citation>
    <scope>NUCLEOTIDE SEQUENCE [LARGE SCALE GENOMIC DNA]</scope>
    <source>
        <strain evidence="4">Lor287</strain>
    </source>
</reference>
<evidence type="ECO:0000256" key="2">
    <source>
        <dbReference type="ARBA" id="ARBA00022737"/>
    </source>
</evidence>
<dbReference type="Pfam" id="PF01535">
    <property type="entry name" value="PPR"/>
    <property type="match status" value="7"/>
</dbReference>
<feature type="repeat" description="PPR" evidence="3">
    <location>
        <begin position="810"/>
        <end position="844"/>
    </location>
</feature>
<feature type="repeat" description="PPR" evidence="3">
    <location>
        <begin position="348"/>
        <end position="382"/>
    </location>
</feature>
<feature type="repeat" description="PPR" evidence="3">
    <location>
        <begin position="207"/>
        <end position="241"/>
    </location>
</feature>
<sequence length="1022" mass="114849">MLLLKRRKFVSSSQFHFHFPSRNPSSHRSPTSTCALHAADPYSPPSIDTAGILPSLRLSLLGSLARRGLLSAACNVLERIITSSSSIEAAAALDYALSLGVPIDHGRILRSLVSAGQLLKADALFIHSAKETSPADPVLLNSMIECYCKLGKLSAAETYLEELFRIGHYPTARAYIASLRARCAEKKYVEAFNLFCTMAAQEGILPPLSTYNLMISSLCSIGCLDHARFMFDFMFNLGLQLTPRSYKCLVYGLSKHGRVLEAEDVCRKMESRDFWMDRALCTSLIYGYQKEGRMGLALRIFEKMKGMSCCEPDAYAYNTIIHGFLKLGYVDSAWELFNQMVERGLERNVVTYSMMINWYGKNRRVERAMELMKEMNEFGIAPNLHCYTALVTSLSMERRLAEVEVILEKMLDSGIVPDHVMFLLLIKHLPQSHRSMAVQKTLRAIANIDRNIDFSRLSGLSSSCGEGFRREIDDFVDEIMKSDAFPVHVISSVLPCILCTEGKIDVACSLMEKMVSSGYYPSISTYNFLIRSICNEGRLDDAGSLVNLLVGVPSSLDVYSIKINALCKIGHVDLAVEQLDEMIHKGFKPPVSVYDLIIGSLCRAGRIKRADLIFNSMLKCGVPPDEVVYATLMKGYCVLGRAVRASHLFDQMMRRGLLPSSRAYSALINGLVKKNMFRSACHYIDRMLDDGFVPDTVLYTMLVNQFSRKGEIGLALDIFDLMIRNQIEPDLIAYGSLISGLCRHKKGGGSILLARKLKKARCILFRLDSRGKFPTRMLQKQRLPSMSITEKVNFALGKVQDLINSGLVPDLHIYNGILNGLCIANKMEDVYDHITHMQDNDITPNQVTFTILMKCFIRSGDVDCAIRLFNQMNSDGYIPDKISYNTLIIGFCLAGRVIEGASLGYGMQKRGLIPSKVIYDQLLQLLVSCYPSKPAILLLEEMILHNHVPHSSNYNKLLWMLSSRTDLLEVRRVYNLIIKIRRVPDENTKRHMLKTCYSQGEFSMAMNIEKNMPINNHQLLAS</sequence>
<dbReference type="InterPro" id="IPR011990">
    <property type="entry name" value="TPR-like_helical_dom_sf"/>
</dbReference>
<dbReference type="NCBIfam" id="TIGR00756">
    <property type="entry name" value="PPR"/>
    <property type="match status" value="12"/>
</dbReference>